<dbReference type="Proteomes" id="UP001209878">
    <property type="component" value="Unassembled WGS sequence"/>
</dbReference>
<feature type="domain" description="Macro" evidence="1">
    <location>
        <begin position="113"/>
        <end position="211"/>
    </location>
</feature>
<dbReference type="PROSITE" id="PS51154">
    <property type="entry name" value="MACRO"/>
    <property type="match status" value="1"/>
</dbReference>
<comment type="caution">
    <text evidence="2">The sequence shown here is derived from an EMBL/GenBank/DDBJ whole genome shotgun (WGS) entry which is preliminary data.</text>
</comment>
<evidence type="ECO:0000313" key="3">
    <source>
        <dbReference type="Proteomes" id="UP001209878"/>
    </source>
</evidence>
<dbReference type="InterPro" id="IPR043472">
    <property type="entry name" value="Macro_dom-like"/>
</dbReference>
<dbReference type="AlphaFoldDB" id="A0AAD9NUX2"/>
<dbReference type="EMBL" id="JAODUO010000392">
    <property type="protein sequence ID" value="KAK2181568.1"/>
    <property type="molecule type" value="Genomic_DNA"/>
</dbReference>
<dbReference type="InterPro" id="IPR002589">
    <property type="entry name" value="Macro_dom"/>
</dbReference>
<sequence length="211" mass="23441">MEHGVASYIDKYLAEEIEGVKKTTRHATITAKLDGPYGYSVEGDSNGVQSVVRDFQRWQNDIKVQQLSVDKPGLPKFLTSVAGQQSLQSLERQHQVVIEPVGKYVQKGDVRSRSMSRVTLPGGVTVEVGRGDLTKFHVDAVVNAANRRLDHNRGLAKAIVQAGITNQSFNQSFEQSINQCLFSNPEHNREYSINRGILKKLSDDLYTSIAL</sequence>
<gene>
    <name evidence="2" type="ORF">NP493_393g04003</name>
</gene>
<evidence type="ECO:0000313" key="2">
    <source>
        <dbReference type="EMBL" id="KAK2181568.1"/>
    </source>
</evidence>
<proteinExistence type="predicted"/>
<dbReference type="SUPFAM" id="SSF52949">
    <property type="entry name" value="Macro domain-like"/>
    <property type="match status" value="1"/>
</dbReference>
<protein>
    <recommendedName>
        <fullName evidence="1">Macro domain-containing protein</fullName>
    </recommendedName>
</protein>
<accession>A0AAD9NUX2</accession>
<reference evidence="2" key="1">
    <citation type="journal article" date="2023" name="Mol. Biol. Evol.">
        <title>Third-Generation Sequencing Reveals the Adaptive Role of the Epigenome in Three Deep-Sea Polychaetes.</title>
        <authorList>
            <person name="Perez M."/>
            <person name="Aroh O."/>
            <person name="Sun Y."/>
            <person name="Lan Y."/>
            <person name="Juniper S.K."/>
            <person name="Young C.R."/>
            <person name="Angers B."/>
            <person name="Qian P.Y."/>
        </authorList>
    </citation>
    <scope>NUCLEOTIDE SEQUENCE</scope>
    <source>
        <strain evidence="2">R07B-5</strain>
    </source>
</reference>
<name>A0AAD9NUX2_RIDPI</name>
<keyword evidence="3" id="KW-1185">Reference proteome</keyword>
<dbReference type="Gene3D" id="3.40.220.10">
    <property type="entry name" value="Leucine Aminopeptidase, subunit E, domain 1"/>
    <property type="match status" value="1"/>
</dbReference>
<organism evidence="2 3">
    <name type="scientific">Ridgeia piscesae</name>
    <name type="common">Tubeworm</name>
    <dbReference type="NCBI Taxonomy" id="27915"/>
    <lineage>
        <taxon>Eukaryota</taxon>
        <taxon>Metazoa</taxon>
        <taxon>Spiralia</taxon>
        <taxon>Lophotrochozoa</taxon>
        <taxon>Annelida</taxon>
        <taxon>Polychaeta</taxon>
        <taxon>Sedentaria</taxon>
        <taxon>Canalipalpata</taxon>
        <taxon>Sabellida</taxon>
        <taxon>Siboglinidae</taxon>
        <taxon>Ridgeia</taxon>
    </lineage>
</organism>
<evidence type="ECO:0000259" key="1">
    <source>
        <dbReference type="PROSITE" id="PS51154"/>
    </source>
</evidence>